<dbReference type="SUPFAM" id="SSF55874">
    <property type="entry name" value="ATPase domain of HSP90 chaperone/DNA topoisomerase II/histidine kinase"/>
    <property type="match status" value="1"/>
</dbReference>
<dbReference type="GO" id="GO:0005886">
    <property type="term" value="C:plasma membrane"/>
    <property type="evidence" value="ECO:0007669"/>
    <property type="project" value="UniProtKB-SubCell"/>
</dbReference>
<dbReference type="InterPro" id="IPR036097">
    <property type="entry name" value="HisK_dim/P_sf"/>
</dbReference>
<keyword evidence="13" id="KW-0902">Two-component regulatory system</keyword>
<dbReference type="Gene3D" id="1.10.287.130">
    <property type="match status" value="1"/>
</dbReference>
<dbReference type="InterPro" id="IPR003661">
    <property type="entry name" value="HisK_dim/P_dom"/>
</dbReference>
<sequence length="461" mass="49825">MRARTTAIIVASFVLSHLVGYAFYHFDRREAVEMTEAVDLAERAAGISRLVRDLPLAWRNEVVKFSDSRAFRVWTSSTSPLEPERLSEAEQEILAYLRSQVPRIASNEMHARILERPASQVELPEFDAASRKGSPATAFDLPADGPGLVISIKHGPDDWINFSGAFNTPAPLLPDLLVANLISALIGIALVAFWLVGRVTGPLARFAEAAEALGRDLFTSPLPATGPQEVVRAAHAFNRMQARLRNMVQGRTEMLAAISHDLRTPLTQIQLRVEAMPPSEEQGRILGTIEDMNTLIGSFLAYARATHESEQRSKVDLGALVCTICDDLADCGGPVECDSTEGLIVTCKRVAMKRALLNLIENAMKYGHSAQVAVSQKGDMVEVTIDDRGPGIPESDLPRLLLPFKRDDAGGSGGAASSGYGLGLAIAQAVVEDHGGELCFRNREGGGLRVQLIMPVATTPT</sequence>
<keyword evidence="7 19" id="KW-0808">Transferase</keyword>
<evidence type="ECO:0000256" key="6">
    <source>
        <dbReference type="ARBA" id="ARBA00022553"/>
    </source>
</evidence>
<keyword evidence="8 15" id="KW-0812">Transmembrane</keyword>
<dbReference type="Pfam" id="PF02518">
    <property type="entry name" value="HATPase_c"/>
    <property type="match status" value="1"/>
</dbReference>
<evidence type="ECO:0000313" key="18">
    <source>
        <dbReference type="EMBL" id="PSK85922.1"/>
    </source>
</evidence>
<keyword evidence="21" id="KW-1185">Reference proteome</keyword>
<feature type="transmembrane region" description="Helical" evidence="15">
    <location>
        <begin position="7"/>
        <end position="24"/>
    </location>
</feature>
<dbReference type="CDD" id="cd00082">
    <property type="entry name" value="HisKA"/>
    <property type="match status" value="1"/>
</dbReference>
<dbReference type="SMART" id="SM00388">
    <property type="entry name" value="HisKA"/>
    <property type="match status" value="1"/>
</dbReference>
<dbReference type="SMART" id="SM00304">
    <property type="entry name" value="HAMP"/>
    <property type="match status" value="1"/>
</dbReference>
<comment type="catalytic activity">
    <reaction evidence="1">
        <text>ATP + protein L-histidine = ADP + protein N-phospho-L-histidine.</text>
        <dbReference type="EC" id="2.7.13.3"/>
    </reaction>
</comment>
<feature type="domain" description="HAMP" evidence="17">
    <location>
        <begin position="197"/>
        <end position="249"/>
    </location>
</feature>
<evidence type="ECO:0000256" key="4">
    <source>
        <dbReference type="ARBA" id="ARBA00022475"/>
    </source>
</evidence>
<dbReference type="SMART" id="SM00387">
    <property type="entry name" value="HATPase_c"/>
    <property type="match status" value="1"/>
</dbReference>
<evidence type="ECO:0000256" key="7">
    <source>
        <dbReference type="ARBA" id="ARBA00022679"/>
    </source>
</evidence>
<comment type="subcellular location">
    <subcellularLocation>
        <location evidence="2">Cell inner membrane</location>
        <topology evidence="2">Multi-pass membrane protein</topology>
    </subcellularLocation>
</comment>
<evidence type="ECO:0000259" key="17">
    <source>
        <dbReference type="PROSITE" id="PS50885"/>
    </source>
</evidence>
<keyword evidence="11" id="KW-0067">ATP-binding</keyword>
<evidence type="ECO:0000256" key="9">
    <source>
        <dbReference type="ARBA" id="ARBA00022741"/>
    </source>
</evidence>
<dbReference type="PANTHER" id="PTHR44936">
    <property type="entry name" value="SENSOR PROTEIN CREC"/>
    <property type="match status" value="1"/>
</dbReference>
<evidence type="ECO:0000256" key="10">
    <source>
        <dbReference type="ARBA" id="ARBA00022777"/>
    </source>
</evidence>
<dbReference type="GO" id="GO:0005524">
    <property type="term" value="F:ATP binding"/>
    <property type="evidence" value="ECO:0007669"/>
    <property type="project" value="UniProtKB-KW"/>
</dbReference>
<dbReference type="Gene3D" id="3.30.565.10">
    <property type="entry name" value="Histidine kinase-like ATPase, C-terminal domain"/>
    <property type="match status" value="1"/>
</dbReference>
<keyword evidence="14 15" id="KW-0472">Membrane</keyword>
<dbReference type="PROSITE" id="PS50885">
    <property type="entry name" value="HAMP"/>
    <property type="match status" value="1"/>
</dbReference>
<evidence type="ECO:0000259" key="16">
    <source>
        <dbReference type="PROSITE" id="PS50109"/>
    </source>
</evidence>
<dbReference type="InterPro" id="IPR004358">
    <property type="entry name" value="Sig_transdc_His_kin-like_C"/>
</dbReference>
<reference evidence="18 21" key="2">
    <citation type="submission" date="2018-03" db="EMBL/GenBank/DDBJ databases">
        <title>Genomic Encyclopedia of Archaeal and Bacterial Type Strains, Phase II (KMG-II): from individual species to whole genera.</title>
        <authorList>
            <person name="Goeker M."/>
        </authorList>
    </citation>
    <scope>NUCLEOTIDE SEQUENCE [LARGE SCALE GENOMIC DNA]</scope>
    <source>
        <strain evidence="18 21">DSM 29956</strain>
    </source>
</reference>
<dbReference type="PANTHER" id="PTHR44936:SF5">
    <property type="entry name" value="SENSOR HISTIDINE KINASE ENVZ"/>
    <property type="match status" value="1"/>
</dbReference>
<dbReference type="CDD" id="cd06225">
    <property type="entry name" value="HAMP"/>
    <property type="match status" value="1"/>
</dbReference>
<evidence type="ECO:0000256" key="5">
    <source>
        <dbReference type="ARBA" id="ARBA00022519"/>
    </source>
</evidence>
<feature type="domain" description="Histidine kinase" evidence="16">
    <location>
        <begin position="257"/>
        <end position="458"/>
    </location>
</feature>
<dbReference type="InterPro" id="IPR003594">
    <property type="entry name" value="HATPase_dom"/>
</dbReference>
<dbReference type="EMBL" id="PYGB01000007">
    <property type="protein sequence ID" value="PSK85922.1"/>
    <property type="molecule type" value="Genomic_DNA"/>
</dbReference>
<dbReference type="GO" id="GO:0000155">
    <property type="term" value="F:phosphorelay sensor kinase activity"/>
    <property type="evidence" value="ECO:0007669"/>
    <property type="project" value="InterPro"/>
</dbReference>
<evidence type="ECO:0000313" key="20">
    <source>
        <dbReference type="Proteomes" id="UP000193495"/>
    </source>
</evidence>
<dbReference type="Pfam" id="PF00512">
    <property type="entry name" value="HisKA"/>
    <property type="match status" value="1"/>
</dbReference>
<keyword evidence="10 18" id="KW-0418">Kinase</keyword>
<proteinExistence type="predicted"/>
<dbReference type="Proteomes" id="UP000193495">
    <property type="component" value="Unassembled WGS sequence"/>
</dbReference>
<feature type="transmembrane region" description="Helical" evidence="15">
    <location>
        <begin position="176"/>
        <end position="196"/>
    </location>
</feature>
<dbReference type="InterPro" id="IPR050980">
    <property type="entry name" value="2C_sensor_his_kinase"/>
</dbReference>
<dbReference type="EC" id="2.7.13.3" evidence="3"/>
<dbReference type="Proteomes" id="UP000240624">
    <property type="component" value="Unassembled WGS sequence"/>
</dbReference>
<dbReference type="AlphaFoldDB" id="A0A1X6ZM30"/>
<dbReference type="Pfam" id="PF00672">
    <property type="entry name" value="HAMP"/>
    <property type="match status" value="1"/>
</dbReference>
<protein>
    <recommendedName>
        <fullName evidence="3">histidine kinase</fullName>
        <ecNumber evidence="3">2.7.13.3</ecNumber>
    </recommendedName>
</protein>
<evidence type="ECO:0000256" key="13">
    <source>
        <dbReference type="ARBA" id="ARBA00023012"/>
    </source>
</evidence>
<evidence type="ECO:0000256" key="8">
    <source>
        <dbReference type="ARBA" id="ARBA00022692"/>
    </source>
</evidence>
<keyword evidence="4" id="KW-1003">Cell membrane</keyword>
<dbReference type="PRINTS" id="PR00344">
    <property type="entry name" value="BCTRLSENSOR"/>
</dbReference>
<keyword evidence="12 15" id="KW-1133">Transmembrane helix</keyword>
<evidence type="ECO:0000256" key="12">
    <source>
        <dbReference type="ARBA" id="ARBA00022989"/>
    </source>
</evidence>
<evidence type="ECO:0000313" key="21">
    <source>
        <dbReference type="Proteomes" id="UP000240624"/>
    </source>
</evidence>
<dbReference type="InterPro" id="IPR005467">
    <property type="entry name" value="His_kinase_dom"/>
</dbReference>
<keyword evidence="5" id="KW-0997">Cell inner membrane</keyword>
<keyword evidence="9" id="KW-0547">Nucleotide-binding</keyword>
<reference evidence="19 20" key="1">
    <citation type="submission" date="2017-03" db="EMBL/GenBank/DDBJ databases">
        <authorList>
            <person name="Afonso C.L."/>
            <person name="Miller P.J."/>
            <person name="Scott M.A."/>
            <person name="Spackman E."/>
            <person name="Goraichik I."/>
            <person name="Dimitrov K.M."/>
            <person name="Suarez D.L."/>
            <person name="Swayne D.E."/>
        </authorList>
    </citation>
    <scope>NUCLEOTIDE SEQUENCE [LARGE SCALE GENOMIC DNA]</scope>
    <source>
        <strain evidence="19 20">CECT 8367</strain>
    </source>
</reference>
<keyword evidence="6" id="KW-0597">Phosphoprotein</keyword>
<evidence type="ECO:0000256" key="11">
    <source>
        <dbReference type="ARBA" id="ARBA00022840"/>
    </source>
</evidence>
<name>A0A1X6ZM30_9RHOB</name>
<evidence type="ECO:0000256" key="15">
    <source>
        <dbReference type="SAM" id="Phobius"/>
    </source>
</evidence>
<evidence type="ECO:0000313" key="19">
    <source>
        <dbReference type="EMBL" id="SLN55052.1"/>
    </source>
</evidence>
<dbReference type="InterPro" id="IPR036890">
    <property type="entry name" value="HATPase_C_sf"/>
</dbReference>
<dbReference type="SUPFAM" id="SSF47384">
    <property type="entry name" value="Homodimeric domain of signal transducing histidine kinase"/>
    <property type="match status" value="1"/>
</dbReference>
<dbReference type="PROSITE" id="PS50109">
    <property type="entry name" value="HIS_KIN"/>
    <property type="match status" value="1"/>
</dbReference>
<evidence type="ECO:0000256" key="1">
    <source>
        <dbReference type="ARBA" id="ARBA00000085"/>
    </source>
</evidence>
<dbReference type="InterPro" id="IPR003660">
    <property type="entry name" value="HAMP_dom"/>
</dbReference>
<evidence type="ECO:0000256" key="3">
    <source>
        <dbReference type="ARBA" id="ARBA00012438"/>
    </source>
</evidence>
<evidence type="ECO:0000256" key="14">
    <source>
        <dbReference type="ARBA" id="ARBA00023136"/>
    </source>
</evidence>
<evidence type="ECO:0000256" key="2">
    <source>
        <dbReference type="ARBA" id="ARBA00004429"/>
    </source>
</evidence>
<gene>
    <name evidence="19" type="primary">envZ_2</name>
    <name evidence="18" type="ORF">CLV79_107152</name>
    <name evidence="19" type="ORF">LOS8367_02588</name>
</gene>
<accession>A0A1X6ZM30</accession>
<dbReference type="EMBL" id="FWFY01000008">
    <property type="protein sequence ID" value="SLN55052.1"/>
    <property type="molecule type" value="Genomic_DNA"/>
</dbReference>
<organism evidence="19 20">
    <name type="scientific">Limimaricola soesokkakensis</name>
    <dbReference type="NCBI Taxonomy" id="1343159"/>
    <lineage>
        <taxon>Bacteria</taxon>
        <taxon>Pseudomonadati</taxon>
        <taxon>Pseudomonadota</taxon>
        <taxon>Alphaproteobacteria</taxon>
        <taxon>Rhodobacterales</taxon>
        <taxon>Paracoccaceae</taxon>
        <taxon>Limimaricola</taxon>
    </lineage>
</organism>